<accession>A0A2R3ZAP0</accession>
<evidence type="ECO:0000313" key="2">
    <source>
        <dbReference type="EMBL" id="AVR47300.1"/>
    </source>
</evidence>
<dbReference type="Pfam" id="PF14352">
    <property type="entry name" value="DUF4402"/>
    <property type="match status" value="1"/>
</dbReference>
<protein>
    <recommendedName>
        <fullName evidence="4">DUF4402 domain-containing protein</fullName>
    </recommendedName>
</protein>
<dbReference type="OrthoDB" id="1452708at2"/>
<feature type="signal peptide" evidence="1">
    <location>
        <begin position="1"/>
        <end position="22"/>
    </location>
</feature>
<dbReference type="AlphaFoldDB" id="A0A2R3ZAP0"/>
<gene>
    <name evidence="2" type="ORF">C7S20_02550</name>
</gene>
<name>A0A2R3ZAP0_9FLAO</name>
<dbReference type="EMBL" id="CP028136">
    <property type="protein sequence ID" value="AVR47300.1"/>
    <property type="molecule type" value="Genomic_DNA"/>
</dbReference>
<dbReference type="InterPro" id="IPR025514">
    <property type="entry name" value="DUF4402"/>
</dbReference>
<evidence type="ECO:0000256" key="1">
    <source>
        <dbReference type="SAM" id="SignalP"/>
    </source>
</evidence>
<feature type="chain" id="PRO_5015361882" description="DUF4402 domain-containing protein" evidence="1">
    <location>
        <begin position="23"/>
        <end position="172"/>
    </location>
</feature>
<dbReference type="KEGG" id="grs:C7S20_02550"/>
<reference evidence="3" key="1">
    <citation type="submission" date="2018-03" db="EMBL/GenBank/DDBJ databases">
        <title>Gramella fulva sp. nov., isolated from a dry surface of tidal flat.</title>
        <authorList>
            <person name="Hwang S.H."/>
            <person name="Hwang W.M."/>
            <person name="Kang K."/>
            <person name="Ahn T.-Y."/>
        </authorList>
    </citation>
    <scope>NUCLEOTIDE SEQUENCE [LARGE SCALE GENOMIC DNA]</scope>
    <source>
        <strain evidence="3">SH35</strain>
    </source>
</reference>
<organism evidence="2 3">
    <name type="scientific">Christiangramia fulva</name>
    <dbReference type="NCBI Taxonomy" id="2126553"/>
    <lineage>
        <taxon>Bacteria</taxon>
        <taxon>Pseudomonadati</taxon>
        <taxon>Bacteroidota</taxon>
        <taxon>Flavobacteriia</taxon>
        <taxon>Flavobacteriales</taxon>
        <taxon>Flavobacteriaceae</taxon>
        <taxon>Christiangramia</taxon>
    </lineage>
</organism>
<sequence length="172" mass="16798">MKKITLICFAIMAIAFSTNAVAQDNASASVNTTANVITPITITGGSALSFGDIVGTSSGGTVTVATDGTRTASATDLTITGTPGTVSAASFTVNGADGYTYAISLPSAFDISNSGGTATMGVGTFVSNPDATGTLTGGTQTVNVGATLTVGADQAPGVYTNATGMTLTVNYN</sequence>
<dbReference type="Proteomes" id="UP000241507">
    <property type="component" value="Chromosome"/>
</dbReference>
<keyword evidence="3" id="KW-1185">Reference proteome</keyword>
<evidence type="ECO:0000313" key="3">
    <source>
        <dbReference type="Proteomes" id="UP000241507"/>
    </source>
</evidence>
<proteinExistence type="predicted"/>
<keyword evidence="1" id="KW-0732">Signal</keyword>
<evidence type="ECO:0008006" key="4">
    <source>
        <dbReference type="Google" id="ProtNLM"/>
    </source>
</evidence>